<protein>
    <submittedName>
        <fullName evidence="1">Uncharacterized protein</fullName>
    </submittedName>
</protein>
<organism evidence="1">
    <name type="scientific">Magallana gigas</name>
    <name type="common">Pacific oyster</name>
    <name type="synonym">Crassostrea gigas</name>
    <dbReference type="NCBI Taxonomy" id="29159"/>
    <lineage>
        <taxon>Eukaryota</taxon>
        <taxon>Metazoa</taxon>
        <taxon>Spiralia</taxon>
        <taxon>Lophotrochozoa</taxon>
        <taxon>Mollusca</taxon>
        <taxon>Bivalvia</taxon>
        <taxon>Autobranchia</taxon>
        <taxon>Pteriomorphia</taxon>
        <taxon>Ostreida</taxon>
        <taxon>Ostreoidea</taxon>
        <taxon>Ostreidae</taxon>
        <taxon>Magallana</taxon>
    </lineage>
</organism>
<dbReference type="AlphaFoldDB" id="K1R6U4"/>
<evidence type="ECO:0000313" key="1">
    <source>
        <dbReference type="EMBL" id="EKC29696.1"/>
    </source>
</evidence>
<name>K1R6U4_MAGGI</name>
<accession>K1R6U4</accession>
<gene>
    <name evidence="1" type="ORF">CGI_10026084</name>
</gene>
<dbReference type="InParanoid" id="K1R6U4"/>
<reference evidence="1" key="1">
    <citation type="journal article" date="2012" name="Nature">
        <title>The oyster genome reveals stress adaptation and complexity of shell formation.</title>
        <authorList>
            <person name="Zhang G."/>
            <person name="Fang X."/>
            <person name="Guo X."/>
            <person name="Li L."/>
            <person name="Luo R."/>
            <person name="Xu F."/>
            <person name="Yang P."/>
            <person name="Zhang L."/>
            <person name="Wang X."/>
            <person name="Qi H."/>
            <person name="Xiong Z."/>
            <person name="Que H."/>
            <person name="Xie Y."/>
            <person name="Holland P.W."/>
            <person name="Paps J."/>
            <person name="Zhu Y."/>
            <person name="Wu F."/>
            <person name="Chen Y."/>
            <person name="Wang J."/>
            <person name="Peng C."/>
            <person name="Meng J."/>
            <person name="Yang L."/>
            <person name="Liu J."/>
            <person name="Wen B."/>
            <person name="Zhang N."/>
            <person name="Huang Z."/>
            <person name="Zhu Q."/>
            <person name="Feng Y."/>
            <person name="Mount A."/>
            <person name="Hedgecock D."/>
            <person name="Xu Z."/>
            <person name="Liu Y."/>
            <person name="Domazet-Loso T."/>
            <person name="Du Y."/>
            <person name="Sun X."/>
            <person name="Zhang S."/>
            <person name="Liu B."/>
            <person name="Cheng P."/>
            <person name="Jiang X."/>
            <person name="Li J."/>
            <person name="Fan D."/>
            <person name="Wang W."/>
            <person name="Fu W."/>
            <person name="Wang T."/>
            <person name="Wang B."/>
            <person name="Zhang J."/>
            <person name="Peng Z."/>
            <person name="Li Y."/>
            <person name="Li N."/>
            <person name="Wang J."/>
            <person name="Chen M."/>
            <person name="He Y."/>
            <person name="Tan F."/>
            <person name="Song X."/>
            <person name="Zheng Q."/>
            <person name="Huang R."/>
            <person name="Yang H."/>
            <person name="Du X."/>
            <person name="Chen L."/>
            <person name="Yang M."/>
            <person name="Gaffney P.M."/>
            <person name="Wang S."/>
            <person name="Luo L."/>
            <person name="She Z."/>
            <person name="Ming Y."/>
            <person name="Huang W."/>
            <person name="Zhang S."/>
            <person name="Huang B."/>
            <person name="Zhang Y."/>
            <person name="Qu T."/>
            <person name="Ni P."/>
            <person name="Miao G."/>
            <person name="Wang J."/>
            <person name="Wang Q."/>
            <person name="Steinberg C.E."/>
            <person name="Wang H."/>
            <person name="Li N."/>
            <person name="Qian L."/>
            <person name="Zhang G."/>
            <person name="Li Y."/>
            <person name="Yang H."/>
            <person name="Liu X."/>
            <person name="Wang J."/>
            <person name="Yin Y."/>
            <person name="Wang J."/>
        </authorList>
    </citation>
    <scope>NUCLEOTIDE SEQUENCE [LARGE SCALE GENOMIC DNA]</scope>
    <source>
        <strain evidence="1">05x7-T-G4-1.051#20</strain>
    </source>
</reference>
<dbReference type="EMBL" id="JH817657">
    <property type="protein sequence ID" value="EKC29696.1"/>
    <property type="molecule type" value="Genomic_DNA"/>
</dbReference>
<dbReference type="HOGENOM" id="CLU_2500069_0_0_1"/>
<sequence length="86" mass="9277">MCMRAESIAMIGAVSGTISLIVEGFANSTVVLFLTQVIGFGTSLGVVMVRVIMSREIPAENQDFFLLGKNQKQGPTNFVKALQILK</sequence>
<proteinExistence type="predicted"/>